<name>A0ABS2QEB7_9BACI</name>
<protein>
    <submittedName>
        <fullName evidence="1">Uncharacterized protein</fullName>
    </submittedName>
</protein>
<reference evidence="1 2" key="1">
    <citation type="submission" date="2021-01" db="EMBL/GenBank/DDBJ databases">
        <title>Genomic Encyclopedia of Type Strains, Phase IV (KMG-IV): sequencing the most valuable type-strain genomes for metagenomic binning, comparative biology and taxonomic classification.</title>
        <authorList>
            <person name="Goeker M."/>
        </authorList>
    </citation>
    <scope>NUCLEOTIDE SEQUENCE [LARGE SCALE GENOMIC DNA]</scope>
    <source>
        <strain evidence="1 2">DSM 105482</strain>
    </source>
</reference>
<evidence type="ECO:0000313" key="2">
    <source>
        <dbReference type="Proteomes" id="UP000823486"/>
    </source>
</evidence>
<accession>A0ABS2QEB7</accession>
<comment type="caution">
    <text evidence="1">The sequence shown here is derived from an EMBL/GenBank/DDBJ whole genome shotgun (WGS) entry which is preliminary data.</text>
</comment>
<dbReference type="Proteomes" id="UP000823486">
    <property type="component" value="Unassembled WGS sequence"/>
</dbReference>
<sequence length="135" mass="15389">MMGIHPKVSASKWVEVQPQEVIDRSVLTITGTYDFSSKPKTGDFVFEGYEFKINKVYKGESSQQIIAGIDMFDKGWAEEFLLFLENREEGDFLVPVGGPNGMIKIMDDKVIHRKEEKVSFFEFFLKAPATEPKSI</sequence>
<dbReference type="EMBL" id="JAFBFI010000002">
    <property type="protein sequence ID" value="MBM7691505.1"/>
    <property type="molecule type" value="Genomic_DNA"/>
</dbReference>
<gene>
    <name evidence="1" type="ORF">JOC77_000910</name>
</gene>
<keyword evidence="2" id="KW-1185">Reference proteome</keyword>
<dbReference type="RefSeq" id="WP_204539104.1">
    <property type="nucleotide sequence ID" value="NZ_JAFBFI010000002.1"/>
</dbReference>
<organism evidence="1 2">
    <name type="scientific">Peribacillus deserti</name>
    <dbReference type="NCBI Taxonomy" id="673318"/>
    <lineage>
        <taxon>Bacteria</taxon>
        <taxon>Bacillati</taxon>
        <taxon>Bacillota</taxon>
        <taxon>Bacilli</taxon>
        <taxon>Bacillales</taxon>
        <taxon>Bacillaceae</taxon>
        <taxon>Peribacillus</taxon>
    </lineage>
</organism>
<evidence type="ECO:0000313" key="1">
    <source>
        <dbReference type="EMBL" id="MBM7691505.1"/>
    </source>
</evidence>
<proteinExistence type="predicted"/>